<evidence type="ECO:0000313" key="2">
    <source>
        <dbReference type="EMBL" id="WXB17794.1"/>
    </source>
</evidence>
<organism evidence="2 3">
    <name type="scientific">Pendulispora albinea</name>
    <dbReference type="NCBI Taxonomy" id="2741071"/>
    <lineage>
        <taxon>Bacteria</taxon>
        <taxon>Pseudomonadati</taxon>
        <taxon>Myxococcota</taxon>
        <taxon>Myxococcia</taxon>
        <taxon>Myxococcales</taxon>
        <taxon>Sorangiineae</taxon>
        <taxon>Pendulisporaceae</taxon>
        <taxon>Pendulispora</taxon>
    </lineage>
</organism>
<evidence type="ECO:0000256" key="1">
    <source>
        <dbReference type="SAM" id="Phobius"/>
    </source>
</evidence>
<accession>A0ABZ2M3I1</accession>
<name>A0ABZ2M3I1_9BACT</name>
<dbReference type="EMBL" id="CP089984">
    <property type="protein sequence ID" value="WXB17794.1"/>
    <property type="molecule type" value="Genomic_DNA"/>
</dbReference>
<keyword evidence="1" id="KW-0472">Membrane</keyword>
<sequence length="204" mass="22306">MRAYDPGQSLRDARDVYFSENDFGANGGYDEPWARVKVGPIVLHFPNTPGRKRAIRFHDLHHIVTGYDTSRVGESEIAGWQLGSGCLRTGPVVALFNLTAFFAGLLFAPRRVLRAYSRGRRSRNLYARRYDDALLDTTVGQARNELGLDPAPSTALTLGDAAHVALYALLAVPALLVFPPMVAVVTAIALPLSWVSGRNRSPAM</sequence>
<dbReference type="Proteomes" id="UP001370348">
    <property type="component" value="Chromosome"/>
</dbReference>
<feature type="transmembrane region" description="Helical" evidence="1">
    <location>
        <begin position="164"/>
        <end position="194"/>
    </location>
</feature>
<keyword evidence="3" id="KW-1185">Reference proteome</keyword>
<protein>
    <submittedName>
        <fullName evidence="2">Uncharacterized protein</fullName>
    </submittedName>
</protein>
<gene>
    <name evidence="2" type="ORF">LZC94_11080</name>
</gene>
<dbReference type="RefSeq" id="WP_394827437.1">
    <property type="nucleotide sequence ID" value="NZ_CP089984.1"/>
</dbReference>
<keyword evidence="1" id="KW-1133">Transmembrane helix</keyword>
<reference evidence="2 3" key="1">
    <citation type="submission" date="2021-12" db="EMBL/GenBank/DDBJ databases">
        <title>Discovery of the Pendulisporaceae a myxobacterial family with distinct sporulation behavior and unique specialized metabolism.</title>
        <authorList>
            <person name="Garcia R."/>
            <person name="Popoff A."/>
            <person name="Bader C.D."/>
            <person name="Loehr J."/>
            <person name="Walesch S."/>
            <person name="Walt C."/>
            <person name="Boldt J."/>
            <person name="Bunk B."/>
            <person name="Haeckl F.J.F.P.J."/>
            <person name="Gunesch A.P."/>
            <person name="Birkelbach J."/>
            <person name="Nuebel U."/>
            <person name="Pietschmann T."/>
            <person name="Bach T."/>
            <person name="Mueller R."/>
        </authorList>
    </citation>
    <scope>NUCLEOTIDE SEQUENCE [LARGE SCALE GENOMIC DNA]</scope>
    <source>
        <strain evidence="2 3">MSr11954</strain>
    </source>
</reference>
<proteinExistence type="predicted"/>
<evidence type="ECO:0000313" key="3">
    <source>
        <dbReference type="Proteomes" id="UP001370348"/>
    </source>
</evidence>
<keyword evidence="1" id="KW-0812">Transmembrane</keyword>
<feature type="transmembrane region" description="Helical" evidence="1">
    <location>
        <begin position="92"/>
        <end position="113"/>
    </location>
</feature>